<evidence type="ECO:0000313" key="7">
    <source>
        <dbReference type="EMBL" id="RMZ54445.1"/>
    </source>
</evidence>
<sequence>MHNPIVPCSMRAGSLSLSPDAPLAPSSDPGFGARLASLAIALTNAFPVFVVGAAVLGLMRPASFDWFRAEYVTAGLAATMLGMGLTLTFEELRQVLSRPRQIAVGFVLQYTIMPGSAYLISRLVSLPLDHVIGLCLVGSCPGGTASNVVTFLAGADVTLSVAMTAASTLGAVVMTPTMTGLTLGTLVPVDGPALLLSTLQVVLGPVLLGTALNSCFPRAVAAVAPACALSAVAVIALICGRVIAANAAAVLAAGPRLLLAVAALHGLGFALGYFLSRLVGVPERAARTNSIEVGMQNSALGAVLATAHFSAHPLAAVPCAISACMHSVMGSLLAAYWRGRDA</sequence>
<reference evidence="8" key="1">
    <citation type="journal article" date="2018" name="Algal Res.">
        <title>Characterization of plant carbon substrate utilization by Auxenochlorella protothecoides.</title>
        <authorList>
            <person name="Vogler B.W."/>
            <person name="Starkenburg S.R."/>
            <person name="Sudasinghe N."/>
            <person name="Schambach J.Y."/>
            <person name="Rollin J.A."/>
            <person name="Pattathil S."/>
            <person name="Barry A.N."/>
        </authorList>
    </citation>
    <scope>NUCLEOTIDE SEQUENCE [LARGE SCALE GENOMIC DNA]</scope>
    <source>
        <strain evidence="8">UTEX 25</strain>
    </source>
</reference>
<evidence type="ECO:0000256" key="5">
    <source>
        <dbReference type="ARBA" id="ARBA00023136"/>
    </source>
</evidence>
<comment type="caution">
    <text evidence="7">The sequence shown here is derived from an EMBL/GenBank/DDBJ whole genome shotgun (WGS) entry which is preliminary data.</text>
</comment>
<feature type="transmembrane region" description="Helical" evidence="6">
    <location>
        <begin position="159"/>
        <end position="181"/>
    </location>
</feature>
<feature type="transmembrane region" description="Helical" evidence="6">
    <location>
        <begin position="35"/>
        <end position="59"/>
    </location>
</feature>
<dbReference type="Pfam" id="PF01758">
    <property type="entry name" value="SBF"/>
    <property type="match status" value="1"/>
</dbReference>
<feature type="transmembrane region" description="Helical" evidence="6">
    <location>
        <begin position="71"/>
        <end position="89"/>
    </location>
</feature>
<evidence type="ECO:0000256" key="3">
    <source>
        <dbReference type="ARBA" id="ARBA00022692"/>
    </source>
</evidence>
<dbReference type="Gene3D" id="1.20.1530.20">
    <property type="match status" value="1"/>
</dbReference>
<dbReference type="Proteomes" id="UP000279271">
    <property type="component" value="Unassembled WGS sequence"/>
</dbReference>
<keyword evidence="4 6" id="KW-1133">Transmembrane helix</keyword>
<dbReference type="InterPro" id="IPR038770">
    <property type="entry name" value="Na+/solute_symporter_sf"/>
</dbReference>
<comment type="similarity">
    <text evidence="2">Belongs to the bile acid:sodium symporter (BASS) (TC 2.A.28) family.</text>
</comment>
<keyword evidence="3 6" id="KW-0812">Transmembrane</keyword>
<organism evidence="7 8">
    <name type="scientific">Auxenochlorella protothecoides</name>
    <name type="common">Green microalga</name>
    <name type="synonym">Chlorella protothecoides</name>
    <dbReference type="NCBI Taxonomy" id="3075"/>
    <lineage>
        <taxon>Eukaryota</taxon>
        <taxon>Viridiplantae</taxon>
        <taxon>Chlorophyta</taxon>
        <taxon>core chlorophytes</taxon>
        <taxon>Trebouxiophyceae</taxon>
        <taxon>Chlorellales</taxon>
        <taxon>Chlorellaceae</taxon>
        <taxon>Auxenochlorella</taxon>
    </lineage>
</organism>
<dbReference type="PANTHER" id="PTHR10361">
    <property type="entry name" value="SODIUM-BILE ACID COTRANSPORTER"/>
    <property type="match status" value="1"/>
</dbReference>
<evidence type="ECO:0000256" key="1">
    <source>
        <dbReference type="ARBA" id="ARBA00004141"/>
    </source>
</evidence>
<dbReference type="InterPro" id="IPR004710">
    <property type="entry name" value="Bilac:Na_transpt"/>
</dbReference>
<evidence type="ECO:0000256" key="6">
    <source>
        <dbReference type="SAM" id="Phobius"/>
    </source>
</evidence>
<dbReference type="AlphaFoldDB" id="A0A3M7KXI3"/>
<proteinExistence type="inferred from homology"/>
<dbReference type="EMBL" id="QOKY01000179">
    <property type="protein sequence ID" value="RMZ54445.1"/>
    <property type="molecule type" value="Genomic_DNA"/>
</dbReference>
<evidence type="ECO:0000256" key="2">
    <source>
        <dbReference type="ARBA" id="ARBA00006528"/>
    </source>
</evidence>
<feature type="transmembrane region" description="Helical" evidence="6">
    <location>
        <begin position="314"/>
        <end position="337"/>
    </location>
</feature>
<accession>A0A3M7KXI3</accession>
<name>A0A3M7KXI3_AUXPR</name>
<keyword evidence="5 6" id="KW-0472">Membrane</keyword>
<dbReference type="GO" id="GO:0016020">
    <property type="term" value="C:membrane"/>
    <property type="evidence" value="ECO:0007669"/>
    <property type="project" value="UniProtKB-SubCell"/>
</dbReference>
<gene>
    <name evidence="7" type="ORF">APUTEX25_002021</name>
</gene>
<feature type="transmembrane region" description="Helical" evidence="6">
    <location>
        <begin position="256"/>
        <end position="275"/>
    </location>
</feature>
<evidence type="ECO:0000313" key="8">
    <source>
        <dbReference type="Proteomes" id="UP000279271"/>
    </source>
</evidence>
<feature type="transmembrane region" description="Helical" evidence="6">
    <location>
        <begin position="101"/>
        <end position="120"/>
    </location>
</feature>
<protein>
    <submittedName>
        <fullName evidence="7">Uncharacterized protein</fullName>
    </submittedName>
</protein>
<feature type="transmembrane region" description="Helical" evidence="6">
    <location>
        <begin position="219"/>
        <end position="244"/>
    </location>
</feature>
<dbReference type="PANTHER" id="PTHR10361:SF28">
    <property type="entry name" value="P3 PROTEIN-RELATED"/>
    <property type="match status" value="1"/>
</dbReference>
<dbReference type="GO" id="GO:0009941">
    <property type="term" value="C:chloroplast envelope"/>
    <property type="evidence" value="ECO:0007669"/>
    <property type="project" value="UniProtKB-ARBA"/>
</dbReference>
<evidence type="ECO:0000256" key="4">
    <source>
        <dbReference type="ARBA" id="ARBA00022989"/>
    </source>
</evidence>
<comment type="subcellular location">
    <subcellularLocation>
        <location evidence="1">Membrane</location>
        <topology evidence="1">Multi-pass membrane protein</topology>
    </subcellularLocation>
</comment>
<dbReference type="InterPro" id="IPR002657">
    <property type="entry name" value="BilAc:Na_symport/Acr3"/>
</dbReference>